<evidence type="ECO:0000313" key="8">
    <source>
        <dbReference type="WBParaSite" id="TCNE_0001890801-mRNA-1"/>
    </source>
</evidence>
<dbReference type="GO" id="GO:0048284">
    <property type="term" value="P:organelle fusion"/>
    <property type="evidence" value="ECO:0007669"/>
    <property type="project" value="TreeGrafter"/>
</dbReference>
<keyword evidence="5" id="KW-0175">Coiled coil</keyword>
<accession>A0A183VDT4</accession>
<organism evidence="7 8">
    <name type="scientific">Toxocara canis</name>
    <name type="common">Canine roundworm</name>
    <dbReference type="NCBI Taxonomy" id="6265"/>
    <lineage>
        <taxon>Eukaryota</taxon>
        <taxon>Metazoa</taxon>
        <taxon>Ecdysozoa</taxon>
        <taxon>Nematoda</taxon>
        <taxon>Chromadorea</taxon>
        <taxon>Rhabditida</taxon>
        <taxon>Spirurina</taxon>
        <taxon>Ascaridomorpha</taxon>
        <taxon>Ascaridoidea</taxon>
        <taxon>Toxocaridae</taxon>
        <taxon>Toxocara</taxon>
    </lineage>
</organism>
<evidence type="ECO:0000256" key="1">
    <source>
        <dbReference type="ARBA" id="ARBA00004492"/>
    </source>
</evidence>
<evidence type="ECO:0000256" key="5">
    <source>
        <dbReference type="SAM" id="Coils"/>
    </source>
</evidence>
<dbReference type="GO" id="GO:0006904">
    <property type="term" value="P:vesicle docking involved in exocytosis"/>
    <property type="evidence" value="ECO:0007669"/>
    <property type="project" value="TreeGrafter"/>
</dbReference>
<dbReference type="GO" id="GO:0030674">
    <property type="term" value="F:protein-macromolecule adaptor activity"/>
    <property type="evidence" value="ECO:0007669"/>
    <property type="project" value="TreeGrafter"/>
</dbReference>
<dbReference type="Proteomes" id="UP000050794">
    <property type="component" value="Unassembled WGS sequence"/>
</dbReference>
<reference evidence="6 7" key="2">
    <citation type="submission" date="2018-11" db="EMBL/GenBank/DDBJ databases">
        <authorList>
            <consortium name="Pathogen Informatics"/>
        </authorList>
    </citation>
    <scope>NUCLEOTIDE SEQUENCE [LARGE SCALE GENOMIC DNA]</scope>
</reference>
<name>A0A183VDT4_TOXCA</name>
<keyword evidence="7" id="KW-1185">Reference proteome</keyword>
<evidence type="ECO:0000256" key="2">
    <source>
        <dbReference type="ARBA" id="ARBA00022723"/>
    </source>
</evidence>
<dbReference type="PANTHER" id="PTHR23323">
    <property type="entry name" value="VACUOLAR PROTEIN SORTING-ASSOCIATED PROTEIN"/>
    <property type="match status" value="1"/>
</dbReference>
<dbReference type="WBParaSite" id="TCNE_0001890801-mRNA-1">
    <property type="protein sequence ID" value="TCNE_0001890801-mRNA-1"/>
    <property type="gene ID" value="TCNE_0001890801"/>
</dbReference>
<dbReference type="GO" id="GO:0008333">
    <property type="term" value="P:endosome to lysosome transport"/>
    <property type="evidence" value="ECO:0007669"/>
    <property type="project" value="TreeGrafter"/>
</dbReference>
<keyword evidence="4" id="KW-0862">Zinc</keyword>
<gene>
    <name evidence="6" type="ORF">TCNE_LOCUS18904</name>
</gene>
<dbReference type="EMBL" id="UYWY01026120">
    <property type="protein sequence ID" value="VDM50225.1"/>
    <property type="molecule type" value="Genomic_DNA"/>
</dbReference>
<keyword evidence="3" id="KW-0863">Zinc-finger</keyword>
<dbReference type="GO" id="GO:0030897">
    <property type="term" value="C:HOPS complex"/>
    <property type="evidence" value="ECO:0007669"/>
    <property type="project" value="TreeGrafter"/>
</dbReference>
<dbReference type="GO" id="GO:0007040">
    <property type="term" value="P:lysosome organization"/>
    <property type="evidence" value="ECO:0007669"/>
    <property type="project" value="TreeGrafter"/>
</dbReference>
<sequence>MVFILRDPVTMWLSKYIAAAELLAQSSDPFEVSVLNFLSTADDRRDGLKRFLDLQLNKMTASEDMIRRDALVFWLLDVQLTELAELRQSGGRRSTLEPETGQAGVMTPAEIRLKNVKQQLELFFERPVVSSNREAVYKLMMSHADFDSQLALAQRLQDYETVIDIYLLQSQYKKALEVIQNQHIPMFYYKYSSVLIEQCPFELIAAWINEDTNLQADLLLPSLYRCQREPKMIAAALKYIKFVIGRGTASKSIHNFMISLSSTYKPNELFAYFEKCGLDKTLVPYDVEFALRLKQCSVHLYCVDGLYDEAVSLALTFDVELAKKCAMLTNESAEEESDLLLLGSNGPRFPLEMRRRIWMKIGSHSARDLLPFFPEFTTIEHFKDPLCACLKEHSGKIMELQREMKEATEELQREMKEATEVADEIHKQMAKLKKRSVAFFFLFFFEGGGRFGE</sequence>
<reference evidence="8" key="1">
    <citation type="submission" date="2016-06" db="UniProtKB">
        <authorList>
            <consortium name="WormBaseParasite"/>
        </authorList>
    </citation>
    <scope>IDENTIFICATION</scope>
</reference>
<dbReference type="AlphaFoldDB" id="A0A183VDT4"/>
<comment type="subcellular location">
    <subcellularLocation>
        <location evidence="1">Late endosome membrane</location>
        <topology evidence="1">Peripheral membrane protein</topology>
        <orientation evidence="1">Cytoplasmic side</orientation>
    </subcellularLocation>
</comment>
<dbReference type="PANTHER" id="PTHR23323:SF26">
    <property type="entry name" value="VACUOLAR PROTEIN SORTING-ASSOCIATED PROTEIN 18 HOMOLOG"/>
    <property type="match status" value="1"/>
</dbReference>
<protein>
    <submittedName>
        <fullName evidence="8">Nucleoporin_C domain-containing protein</fullName>
    </submittedName>
</protein>
<evidence type="ECO:0000256" key="4">
    <source>
        <dbReference type="ARBA" id="ARBA00022833"/>
    </source>
</evidence>
<evidence type="ECO:0000256" key="3">
    <source>
        <dbReference type="ARBA" id="ARBA00022771"/>
    </source>
</evidence>
<evidence type="ECO:0000313" key="7">
    <source>
        <dbReference type="Proteomes" id="UP000050794"/>
    </source>
</evidence>
<feature type="coiled-coil region" evidence="5">
    <location>
        <begin position="390"/>
        <end position="435"/>
    </location>
</feature>
<dbReference type="GO" id="GO:0031902">
    <property type="term" value="C:late endosome membrane"/>
    <property type="evidence" value="ECO:0007669"/>
    <property type="project" value="UniProtKB-SubCell"/>
</dbReference>
<keyword evidence="2" id="KW-0479">Metal-binding</keyword>
<evidence type="ECO:0000313" key="6">
    <source>
        <dbReference type="EMBL" id="VDM50225.1"/>
    </source>
</evidence>
<dbReference type="GO" id="GO:0007032">
    <property type="term" value="P:endosome organization"/>
    <property type="evidence" value="ECO:0007669"/>
    <property type="project" value="TreeGrafter"/>
</dbReference>
<proteinExistence type="predicted"/>
<dbReference type="GO" id="GO:0008270">
    <property type="term" value="F:zinc ion binding"/>
    <property type="evidence" value="ECO:0007669"/>
    <property type="project" value="UniProtKB-KW"/>
</dbReference>